<feature type="domain" description="Endonuclease/exonuclease/phosphatase" evidence="10">
    <location>
        <begin position="148"/>
        <end position="387"/>
    </location>
</feature>
<dbReference type="GO" id="GO:0005634">
    <property type="term" value="C:nucleus"/>
    <property type="evidence" value="ECO:0007669"/>
    <property type="project" value="TreeGrafter"/>
</dbReference>
<dbReference type="AlphaFoldDB" id="A0A316UMN7"/>
<feature type="binding site" evidence="6">
    <location>
        <position position="139"/>
    </location>
    <ligand>
        <name>Mg(2+)</name>
        <dbReference type="ChEBI" id="CHEBI:18420"/>
        <label>1</label>
    </ligand>
</feature>
<comment type="cofactor">
    <cofactor evidence="6 8">
        <name>Mg(2+)</name>
        <dbReference type="ChEBI" id="CHEBI:18420"/>
    </cofactor>
    <cofactor evidence="6 8">
        <name>Mn(2+)</name>
        <dbReference type="ChEBI" id="CHEBI:29035"/>
    </cofactor>
    <text evidence="6 8">Probably binds two magnesium or manganese ions per subunit.</text>
</comment>
<dbReference type="Proteomes" id="UP000245884">
    <property type="component" value="Unassembled WGS sequence"/>
</dbReference>
<name>A0A316UMN7_9BASI</name>
<feature type="compositionally biased region" description="Basic and acidic residues" evidence="9">
    <location>
        <begin position="46"/>
        <end position="68"/>
    </location>
</feature>
<feature type="binding site" evidence="6">
    <location>
        <position position="167"/>
    </location>
    <ligand>
        <name>Mg(2+)</name>
        <dbReference type="ChEBI" id="CHEBI:18420"/>
        <label>1</label>
    </ligand>
</feature>
<evidence type="ECO:0000256" key="2">
    <source>
        <dbReference type="ARBA" id="ARBA00022723"/>
    </source>
</evidence>
<comment type="similarity">
    <text evidence="1 8">Belongs to the DNA repair enzymes AP/ExoA family.</text>
</comment>
<feature type="region of interest" description="Disordered" evidence="9">
    <location>
        <begin position="1"/>
        <end position="106"/>
    </location>
</feature>
<dbReference type="STRING" id="1569628.A0A316UMN7"/>
<dbReference type="GO" id="GO:0046872">
    <property type="term" value="F:metal ion binding"/>
    <property type="evidence" value="ECO:0007669"/>
    <property type="project" value="UniProtKB-KW"/>
</dbReference>
<feature type="binding site" evidence="6">
    <location>
        <position position="387"/>
    </location>
    <ligand>
        <name>Mg(2+)</name>
        <dbReference type="ChEBI" id="CHEBI:18420"/>
        <label>1</label>
    </ligand>
</feature>
<dbReference type="EC" id="3.1.-.-" evidence="8"/>
<evidence type="ECO:0000313" key="11">
    <source>
        <dbReference type="EMBL" id="PWN26078.1"/>
    </source>
</evidence>
<feature type="active site" description="Proton acceptor" evidence="5">
    <location>
        <position position="387"/>
    </location>
</feature>
<dbReference type="SUPFAM" id="SSF56219">
    <property type="entry name" value="DNase I-like"/>
    <property type="match status" value="1"/>
</dbReference>
<dbReference type="OrthoDB" id="498125at2759"/>
<dbReference type="EMBL" id="KZ819673">
    <property type="protein sequence ID" value="PWN26078.1"/>
    <property type="molecule type" value="Genomic_DNA"/>
</dbReference>
<feature type="active site" description="Proton donor/acceptor" evidence="5">
    <location>
        <position position="280"/>
    </location>
</feature>
<feature type="site" description="Interaction with DNA substrate" evidence="7">
    <location>
        <position position="387"/>
    </location>
</feature>
<keyword evidence="2 6" id="KW-0479">Metal-binding</keyword>
<feature type="active site" evidence="5">
    <location>
        <position position="241"/>
    </location>
</feature>
<evidence type="ECO:0000256" key="6">
    <source>
        <dbReference type="PIRSR" id="PIRSR604808-2"/>
    </source>
</evidence>
<dbReference type="PROSITE" id="PS51435">
    <property type="entry name" value="AP_NUCLEASE_F1_4"/>
    <property type="match status" value="1"/>
</dbReference>
<dbReference type="NCBIfam" id="TIGR00633">
    <property type="entry name" value="xth"/>
    <property type="match status" value="1"/>
</dbReference>
<organism evidence="11 12">
    <name type="scientific">Jaminaea rosea</name>
    <dbReference type="NCBI Taxonomy" id="1569628"/>
    <lineage>
        <taxon>Eukaryota</taxon>
        <taxon>Fungi</taxon>
        <taxon>Dikarya</taxon>
        <taxon>Basidiomycota</taxon>
        <taxon>Ustilaginomycotina</taxon>
        <taxon>Exobasidiomycetes</taxon>
        <taxon>Microstromatales</taxon>
        <taxon>Microstromatales incertae sedis</taxon>
        <taxon>Jaminaea</taxon>
    </lineage>
</organism>
<feature type="site" description="Transition state stabilizer" evidence="7">
    <location>
        <position position="282"/>
    </location>
</feature>
<evidence type="ECO:0000256" key="7">
    <source>
        <dbReference type="PIRSR" id="PIRSR604808-3"/>
    </source>
</evidence>
<dbReference type="PANTHER" id="PTHR22748:SF6">
    <property type="entry name" value="DNA-(APURINIC OR APYRIMIDINIC SITE) ENDONUCLEASE"/>
    <property type="match status" value="1"/>
</dbReference>
<accession>A0A316UMN7</accession>
<sequence length="403" mass="43449">MPPRRNASRAASAASTAKESNGAGPSTPSTSKAKAAASPHGQTKRKAADKEQPKAEELVKNDEGKESPPAKQKKPRTSKAKADAAPNAGGLPDSPAAPRGKDDDILAYEGCPKTVDIPNPLSFSDAPRKEGTVRVAAWNIVSLKSAEGKGLSRYIEAEDADVLILTETKVNEPPTFFQSTRYPHQAWGIGATKSYAGVAVLSKIPPLAVHKGLPGMIPADYETKSRCLVVEYPGCFLVGTYCVNAGEGLKSMPAKQGWNTALAKRIAELDAQKPVVWTGDLNVVYDSYDLARASQKWNKSAGYTQIECDAHRALLEGKATEGAKPLVDVWREHHPGAKGHFTYYGWRGMCRAKGIGWRIDSFIVSERAKDRCTGCEIRQEVYGASDHVPVYADLDEKLFKGGE</sequence>
<dbReference type="GO" id="GO:0003906">
    <property type="term" value="F:DNA-(apurinic or apyrimidinic site) endonuclease activity"/>
    <property type="evidence" value="ECO:0007669"/>
    <property type="project" value="TreeGrafter"/>
</dbReference>
<feature type="compositionally biased region" description="Low complexity" evidence="9">
    <location>
        <begin position="1"/>
        <end position="17"/>
    </location>
</feature>
<dbReference type="GO" id="GO:0006284">
    <property type="term" value="P:base-excision repair"/>
    <property type="evidence" value="ECO:0007669"/>
    <property type="project" value="TreeGrafter"/>
</dbReference>
<feature type="site" description="Important for catalytic activity" evidence="7">
    <location>
        <position position="360"/>
    </location>
</feature>
<feature type="binding site" evidence="6">
    <location>
        <position position="282"/>
    </location>
    <ligand>
        <name>Mg(2+)</name>
        <dbReference type="ChEBI" id="CHEBI:18420"/>
        <label>1</label>
    </ligand>
</feature>
<keyword evidence="6" id="KW-0464">Manganese</keyword>
<feature type="binding site" evidence="6">
    <location>
        <position position="386"/>
    </location>
    <ligand>
        <name>Mg(2+)</name>
        <dbReference type="ChEBI" id="CHEBI:18420"/>
        <label>1</label>
    </ligand>
</feature>
<gene>
    <name evidence="11" type="ORF">BDZ90DRAFT_222686</name>
</gene>
<evidence type="ECO:0000256" key="3">
    <source>
        <dbReference type="ARBA" id="ARBA00022801"/>
    </source>
</evidence>
<keyword evidence="8" id="KW-0227">DNA damage</keyword>
<evidence type="ECO:0000256" key="8">
    <source>
        <dbReference type="RuleBase" id="RU362131"/>
    </source>
</evidence>
<dbReference type="Pfam" id="PF03372">
    <property type="entry name" value="Exo_endo_phos"/>
    <property type="match status" value="1"/>
</dbReference>
<dbReference type="InterPro" id="IPR005135">
    <property type="entry name" value="Endo/exonuclease/phosphatase"/>
</dbReference>
<evidence type="ECO:0000256" key="4">
    <source>
        <dbReference type="ARBA" id="ARBA00022842"/>
    </source>
</evidence>
<keyword evidence="4 6" id="KW-0460">Magnesium</keyword>
<keyword evidence="8" id="KW-0234">DNA repair</keyword>
<reference evidence="11 12" key="1">
    <citation type="journal article" date="2018" name="Mol. Biol. Evol.">
        <title>Broad Genomic Sampling Reveals a Smut Pathogenic Ancestry of the Fungal Clade Ustilaginomycotina.</title>
        <authorList>
            <person name="Kijpornyongpan T."/>
            <person name="Mondo S.J."/>
            <person name="Barry K."/>
            <person name="Sandor L."/>
            <person name="Lee J."/>
            <person name="Lipzen A."/>
            <person name="Pangilinan J."/>
            <person name="LaButti K."/>
            <person name="Hainaut M."/>
            <person name="Henrissat B."/>
            <person name="Grigoriev I.V."/>
            <person name="Spatafora J.W."/>
            <person name="Aime M.C."/>
        </authorList>
    </citation>
    <scope>NUCLEOTIDE SEQUENCE [LARGE SCALE GENOMIC DNA]</scope>
    <source>
        <strain evidence="11 12">MCA 5214</strain>
    </source>
</reference>
<dbReference type="InterPro" id="IPR004808">
    <property type="entry name" value="AP_endonuc_1"/>
</dbReference>
<dbReference type="RefSeq" id="XP_025360690.1">
    <property type="nucleotide sequence ID" value="XM_025504539.1"/>
</dbReference>
<keyword evidence="3" id="KW-0378">Hydrolase</keyword>
<feature type="compositionally biased region" description="Low complexity" evidence="9">
    <location>
        <begin position="25"/>
        <end position="39"/>
    </location>
</feature>
<evidence type="ECO:0000259" key="10">
    <source>
        <dbReference type="Pfam" id="PF03372"/>
    </source>
</evidence>
<dbReference type="PANTHER" id="PTHR22748">
    <property type="entry name" value="AP ENDONUCLEASE"/>
    <property type="match status" value="1"/>
</dbReference>
<evidence type="ECO:0000313" key="12">
    <source>
        <dbReference type="Proteomes" id="UP000245884"/>
    </source>
</evidence>
<dbReference type="GeneID" id="37026362"/>
<evidence type="ECO:0000256" key="1">
    <source>
        <dbReference type="ARBA" id="ARBA00007092"/>
    </source>
</evidence>
<dbReference type="CDD" id="cd09087">
    <property type="entry name" value="Ape1-like_AP-endo"/>
    <property type="match status" value="1"/>
</dbReference>
<proteinExistence type="inferred from homology"/>
<dbReference type="InterPro" id="IPR036691">
    <property type="entry name" value="Endo/exonu/phosph_ase_sf"/>
</dbReference>
<feature type="binding site" evidence="6">
    <location>
        <position position="280"/>
    </location>
    <ligand>
        <name>Mg(2+)</name>
        <dbReference type="ChEBI" id="CHEBI:18420"/>
        <label>1</label>
    </ligand>
</feature>
<dbReference type="Gene3D" id="3.60.10.10">
    <property type="entry name" value="Endonuclease/exonuclease/phosphatase"/>
    <property type="match status" value="1"/>
</dbReference>
<dbReference type="GO" id="GO:0008311">
    <property type="term" value="F:double-stranded DNA 3'-5' DNA exonuclease activity"/>
    <property type="evidence" value="ECO:0007669"/>
    <property type="project" value="TreeGrafter"/>
</dbReference>
<evidence type="ECO:0000256" key="5">
    <source>
        <dbReference type="PIRSR" id="PIRSR604808-1"/>
    </source>
</evidence>
<protein>
    <recommendedName>
        <fullName evidence="8">DNA-(apurinic or apyrimidinic site) endonuclease</fullName>
        <ecNumber evidence="8">3.1.-.-</ecNumber>
    </recommendedName>
</protein>
<dbReference type="GO" id="GO:0008081">
    <property type="term" value="F:phosphoric diester hydrolase activity"/>
    <property type="evidence" value="ECO:0007669"/>
    <property type="project" value="TreeGrafter"/>
</dbReference>
<keyword evidence="12" id="KW-1185">Reference proteome</keyword>
<evidence type="ECO:0000256" key="9">
    <source>
        <dbReference type="SAM" id="MobiDB-lite"/>
    </source>
</evidence>